<organism evidence="2">
    <name type="scientific">freshwater metagenome</name>
    <dbReference type="NCBI Taxonomy" id="449393"/>
    <lineage>
        <taxon>unclassified sequences</taxon>
        <taxon>metagenomes</taxon>
        <taxon>ecological metagenomes</taxon>
    </lineage>
</organism>
<dbReference type="EMBL" id="CAEZYH010000042">
    <property type="protein sequence ID" value="CAB4721724.1"/>
    <property type="molecule type" value="Genomic_DNA"/>
</dbReference>
<evidence type="ECO:0000313" key="2">
    <source>
        <dbReference type="EMBL" id="CAB4796000.1"/>
    </source>
</evidence>
<proteinExistence type="predicted"/>
<sequence length="849" mass="85728">MKKLSLCALSALVGSSLALGLAPQLPVSAATPASATLVATGTSGSSANSGVGDSGLGQAWGVNTTLVGSTRWTVFESSASNLITSDTNGASDIFVTNGSTVTRLSVSASGAEGSIGANSYDPTICASGRKVVFTTENEWDTTDANGAEDVYVVDRDANNNGILDEFTVSGGVTTTLVSQSYNTDTGEYDISYLGANSGVISDDCIKVAFVTDMDFKFEDLNFGPDVYVRDLSSATTPLTWASQYATNGSAGGGYLPAISGDGASVVVSTEATDLVSDSGAVGGLVLRKANVGTYLTRTPAGVASTATLADSERPSAITPDGKCVAFKADRGYDLLANGSGPAQGIFLWDNRTGTPVITLVSKAPDGIAATSAANPRISDDCRFVAYQSNDEFLSSADNNRKTDVFLFDTVQGTTDIISTNAAGASADGDSSVAALDWDKTSGRGVVMIMSSASNIHGAAGGNTTIDLFSVPFTAEVATDGGLTALSAPARLLDTRTSGTKVGKTDGSGSAYDLTVAGVSGVPSTGVAAVAMNVTVVDGEATDVGGFVTVYPCGTRPNSSNLNFVNGQTVPNAVMAPISATGHVCFYVYGKAHILADVSGYFTAGFTALSAPTRLLDTRTSGTKVGKTDGTGTAYELTVAGASGLPAAGTLGTVAMNVTVVDAEATDVGGFVTVYPCGTRPNSSNLNFVNGQTVPNAVIASVSAAGKVCFYVYGKAHILADVSGYFDSSLTALSAPARLLDTRTSGNKVGKTDGSGTAYELTVAGASGLPSSGISNIALNVTVVDGEATDVGGYVTVYPCGTRPNSSNLNFVNGQTVPNAVIASVSAAGKVCFYVYGKAHLLVDAAGYFG</sequence>
<protein>
    <submittedName>
        <fullName evidence="2">Unannotated protein</fullName>
    </submittedName>
</protein>
<name>A0A6J6XEY9_9ZZZZ</name>
<dbReference type="EMBL" id="CAFAAL010000018">
    <property type="protein sequence ID" value="CAB4796000.1"/>
    <property type="molecule type" value="Genomic_DNA"/>
</dbReference>
<gene>
    <name evidence="1" type="ORF">UFOPK2658_01077</name>
    <name evidence="2" type="ORF">UFOPK3004_00360</name>
</gene>
<accession>A0A6J6XEY9</accession>
<evidence type="ECO:0000313" key="1">
    <source>
        <dbReference type="EMBL" id="CAB4721724.1"/>
    </source>
</evidence>
<dbReference type="AlphaFoldDB" id="A0A6J6XEY9"/>
<reference evidence="2" key="1">
    <citation type="submission" date="2020-05" db="EMBL/GenBank/DDBJ databases">
        <authorList>
            <person name="Chiriac C."/>
            <person name="Salcher M."/>
            <person name="Ghai R."/>
            <person name="Kavagutti S V."/>
        </authorList>
    </citation>
    <scope>NUCLEOTIDE SEQUENCE</scope>
</reference>